<evidence type="ECO:0000313" key="2">
    <source>
        <dbReference type="EMBL" id="GAI28435.1"/>
    </source>
</evidence>
<dbReference type="AlphaFoldDB" id="X1NNR1"/>
<sequence length="205" mass="22093">MANELKMQVVFSMMEKITAPLKKIASGAKDTGKALKDTSDRLRELNKQQKDLDGLRDLHQGMRKTNAELSTAQQRVTELAARMKGVENPTRAMTREFNAAVRSVKSLQEASERQGTQYRALRERLADAGIGSRQLANAQTWLKNSIAATNAELADQQKKLAASSRQQQVMANARQRADKLRSTAGGLAAAGVGATASGAAMGAPV</sequence>
<comment type="caution">
    <text evidence="2">The sequence shown here is derived from an EMBL/GenBank/DDBJ whole genome shotgun (WGS) entry which is preliminary data.</text>
</comment>
<organism evidence="2">
    <name type="scientific">marine sediment metagenome</name>
    <dbReference type="NCBI Taxonomy" id="412755"/>
    <lineage>
        <taxon>unclassified sequences</taxon>
        <taxon>metagenomes</taxon>
        <taxon>ecological metagenomes</taxon>
    </lineage>
</organism>
<keyword evidence="1" id="KW-0175">Coiled coil</keyword>
<protein>
    <recommendedName>
        <fullName evidence="3">Phage tail tape measure protein</fullName>
    </recommendedName>
</protein>
<gene>
    <name evidence="2" type="ORF">S06H3_38067</name>
</gene>
<dbReference type="Gene3D" id="1.10.287.1490">
    <property type="match status" value="1"/>
</dbReference>
<reference evidence="2" key="1">
    <citation type="journal article" date="2014" name="Front. Microbiol.">
        <title>High frequency of phylogenetically diverse reductive dehalogenase-homologous genes in deep subseafloor sedimentary metagenomes.</title>
        <authorList>
            <person name="Kawai M."/>
            <person name="Futagami T."/>
            <person name="Toyoda A."/>
            <person name="Takaki Y."/>
            <person name="Nishi S."/>
            <person name="Hori S."/>
            <person name="Arai W."/>
            <person name="Tsubouchi T."/>
            <person name="Morono Y."/>
            <person name="Uchiyama I."/>
            <person name="Ito T."/>
            <person name="Fujiyama A."/>
            <person name="Inagaki F."/>
            <person name="Takami H."/>
        </authorList>
    </citation>
    <scope>NUCLEOTIDE SEQUENCE</scope>
    <source>
        <strain evidence="2">Expedition CK06-06</strain>
    </source>
</reference>
<proteinExistence type="predicted"/>
<feature type="coiled-coil region" evidence="1">
    <location>
        <begin position="28"/>
        <end position="82"/>
    </location>
</feature>
<accession>X1NNR1</accession>
<evidence type="ECO:0000256" key="1">
    <source>
        <dbReference type="SAM" id="Coils"/>
    </source>
</evidence>
<feature type="non-terminal residue" evidence="2">
    <location>
        <position position="205"/>
    </location>
</feature>
<evidence type="ECO:0008006" key="3">
    <source>
        <dbReference type="Google" id="ProtNLM"/>
    </source>
</evidence>
<name>X1NNR1_9ZZZZ</name>
<dbReference type="EMBL" id="BARV01023176">
    <property type="protein sequence ID" value="GAI28435.1"/>
    <property type="molecule type" value="Genomic_DNA"/>
</dbReference>